<sequence>MQPANQLIVSLFFTCATQWNYAGMAGVRVGLNYQAVDVRISKIPDYVELPLHLQSDVWQGLAVMERACLTVWSEQSK</sequence>
<dbReference type="RefSeq" id="WP_224673288.1">
    <property type="nucleotide sequence ID" value="NZ_JAERPS020000001.1"/>
</dbReference>
<organism evidence="1 2">
    <name type="scientific">Rheinheimera maricola</name>
    <dbReference type="NCBI Taxonomy" id="2793282"/>
    <lineage>
        <taxon>Bacteria</taxon>
        <taxon>Pseudomonadati</taxon>
        <taxon>Pseudomonadota</taxon>
        <taxon>Gammaproteobacteria</taxon>
        <taxon>Chromatiales</taxon>
        <taxon>Chromatiaceae</taxon>
        <taxon>Rheinheimera</taxon>
    </lineage>
</organism>
<dbReference type="InterPro" id="IPR014915">
    <property type="entry name" value="Phage_TLS_TfmB"/>
</dbReference>
<dbReference type="EMBL" id="JAERPS020000001">
    <property type="protein sequence ID" value="MBZ9610810.1"/>
    <property type="molecule type" value="Genomic_DNA"/>
</dbReference>
<name>A0ABS7X5J5_9GAMM</name>
<accession>A0ABS7X5J5</accession>
<comment type="caution">
    <text evidence="1">The sequence shown here is derived from an EMBL/GenBank/DDBJ whole genome shotgun (WGS) entry which is preliminary data.</text>
</comment>
<dbReference type="Proteomes" id="UP000663814">
    <property type="component" value="Unassembled WGS sequence"/>
</dbReference>
<dbReference type="Pfam" id="PF08809">
    <property type="entry name" value="DUF1799"/>
    <property type="match status" value="1"/>
</dbReference>
<evidence type="ECO:0000313" key="1">
    <source>
        <dbReference type="EMBL" id="MBZ9610810.1"/>
    </source>
</evidence>
<keyword evidence="2" id="KW-1185">Reference proteome</keyword>
<evidence type="ECO:0000313" key="2">
    <source>
        <dbReference type="Proteomes" id="UP000663814"/>
    </source>
</evidence>
<proteinExistence type="predicted"/>
<reference evidence="1 2" key="1">
    <citation type="submission" date="2021-08" db="EMBL/GenBank/DDBJ databases">
        <title>Rheinheimera aquimaris sp. nov., isolated from seawater of the East Sea in Korea.</title>
        <authorList>
            <person name="Kim K.H."/>
            <person name="Wenting R."/>
            <person name="Kim K.R."/>
            <person name="Jeon C.O."/>
        </authorList>
    </citation>
    <scope>NUCLEOTIDE SEQUENCE [LARGE SCALE GENOMIC DNA]</scope>
    <source>
        <strain evidence="1 2">MA-13</strain>
    </source>
</reference>
<protein>
    <submittedName>
        <fullName evidence="1">DUF1799 domain-containing protein</fullName>
    </submittedName>
</protein>
<gene>
    <name evidence="1" type="ORF">I4W93_004310</name>
</gene>